<comment type="caution">
    <text evidence="2">The sequence shown here is derived from an EMBL/GenBank/DDBJ whole genome shotgun (WGS) entry which is preliminary data.</text>
</comment>
<keyword evidence="1" id="KW-0175">Coiled coil</keyword>
<evidence type="ECO:0000313" key="3">
    <source>
        <dbReference type="Proteomes" id="UP000774617"/>
    </source>
</evidence>
<accession>A0ABQ8FS67</accession>
<dbReference type="Pfam" id="PF12013">
    <property type="entry name" value="OrsD"/>
    <property type="match status" value="1"/>
</dbReference>
<protein>
    <submittedName>
        <fullName evidence="2">Uncharacterized protein</fullName>
    </submittedName>
</protein>
<proteinExistence type="predicted"/>
<keyword evidence="3" id="KW-1185">Reference proteome</keyword>
<name>A0ABQ8FS67_9PEZI</name>
<dbReference type="Proteomes" id="UP000774617">
    <property type="component" value="Unassembled WGS sequence"/>
</dbReference>
<organism evidence="2 3">
    <name type="scientific">Macrophomina phaseolina</name>
    <dbReference type="NCBI Taxonomy" id="35725"/>
    <lineage>
        <taxon>Eukaryota</taxon>
        <taxon>Fungi</taxon>
        <taxon>Dikarya</taxon>
        <taxon>Ascomycota</taxon>
        <taxon>Pezizomycotina</taxon>
        <taxon>Dothideomycetes</taxon>
        <taxon>Dothideomycetes incertae sedis</taxon>
        <taxon>Botryosphaeriales</taxon>
        <taxon>Botryosphaeriaceae</taxon>
        <taxon>Macrophomina</taxon>
    </lineage>
</organism>
<feature type="coiled-coil region" evidence="1">
    <location>
        <begin position="180"/>
        <end position="207"/>
    </location>
</feature>
<evidence type="ECO:0000256" key="1">
    <source>
        <dbReference type="SAM" id="Coils"/>
    </source>
</evidence>
<gene>
    <name evidence="2" type="ORF">B0J12DRAFT_746545</name>
</gene>
<reference evidence="2 3" key="1">
    <citation type="journal article" date="2021" name="Nat. Commun.">
        <title>Genetic determinants of endophytism in the Arabidopsis root mycobiome.</title>
        <authorList>
            <person name="Mesny F."/>
            <person name="Miyauchi S."/>
            <person name="Thiergart T."/>
            <person name="Pickel B."/>
            <person name="Atanasova L."/>
            <person name="Karlsson M."/>
            <person name="Huettel B."/>
            <person name="Barry K.W."/>
            <person name="Haridas S."/>
            <person name="Chen C."/>
            <person name="Bauer D."/>
            <person name="Andreopoulos W."/>
            <person name="Pangilinan J."/>
            <person name="LaButti K."/>
            <person name="Riley R."/>
            <person name="Lipzen A."/>
            <person name="Clum A."/>
            <person name="Drula E."/>
            <person name="Henrissat B."/>
            <person name="Kohler A."/>
            <person name="Grigoriev I.V."/>
            <person name="Martin F.M."/>
            <person name="Hacquard S."/>
        </authorList>
    </citation>
    <scope>NUCLEOTIDE SEQUENCE [LARGE SCALE GENOMIC DNA]</scope>
    <source>
        <strain evidence="2 3">MPI-SDFR-AT-0080</strain>
    </source>
</reference>
<sequence>MAGKRRSALTAETAGDALHYEPDFKVLICKEHRYAVRNLDQLLRDAHLVTAKDRRAIVEKYAGLALARPEEVQLPPPLEPPLDALGRSVDALLCAQTGCGFISVSADGMRKHCKREHGLGWSRRKEAELALRVKAQSFFPSNGLQRYFTVSVLEGGRGRAGGQATGRREGKRKEEVGKLLAEWRGAEERHEREMQVMEAEVAKQDRTGWFNRTGWPEHLARCNLRHLSAAAALPGRDERALQQAAKAVDALIERSVAGLSTLGLESRRWLRSVKREEAD</sequence>
<dbReference type="EMBL" id="JAGTJR010000066">
    <property type="protein sequence ID" value="KAH7020668.1"/>
    <property type="molecule type" value="Genomic_DNA"/>
</dbReference>
<dbReference type="InterPro" id="IPR022698">
    <property type="entry name" value="OrsD"/>
</dbReference>
<evidence type="ECO:0000313" key="2">
    <source>
        <dbReference type="EMBL" id="KAH7020668.1"/>
    </source>
</evidence>